<dbReference type="Proteomes" id="UP001235723">
    <property type="component" value="Unassembled WGS sequence"/>
</dbReference>
<sequence length="196" mass="22754">MAALSILLVTQDIYLSRGIREFFPELISLNTIDRTVFKNTADKYVILIDSRSPLFLYEYLIHDSVRMRKIILCIMLDMKNQEQENQLPPLKFMKTSLMSLDMLPLFSLLISLNGKIIAEEWLDTLTLTPQETKMLQLLVNGTDIEDVANALNISVKGLYRMRTALCERLQVDNFNKACLFIFKNKLFPPSQRSELW</sequence>
<evidence type="ECO:0000313" key="3">
    <source>
        <dbReference type="EMBL" id="MDQ9294763.1"/>
    </source>
</evidence>
<keyword evidence="1" id="KW-0238">DNA-binding</keyword>
<feature type="domain" description="HTH luxR-type" evidence="2">
    <location>
        <begin position="126"/>
        <end position="176"/>
    </location>
</feature>
<evidence type="ECO:0000256" key="1">
    <source>
        <dbReference type="ARBA" id="ARBA00023125"/>
    </source>
</evidence>
<dbReference type="SUPFAM" id="SSF46894">
    <property type="entry name" value="C-terminal effector domain of the bipartite response regulators"/>
    <property type="match status" value="1"/>
</dbReference>
<dbReference type="InterPro" id="IPR036388">
    <property type="entry name" value="WH-like_DNA-bd_sf"/>
</dbReference>
<keyword evidence="4" id="KW-1185">Reference proteome</keyword>
<organism evidence="3 4">
    <name type="scientific">Escherichia marmotae</name>
    <dbReference type="NCBI Taxonomy" id="1499973"/>
    <lineage>
        <taxon>Bacteria</taxon>
        <taxon>Pseudomonadati</taxon>
        <taxon>Pseudomonadota</taxon>
        <taxon>Gammaproteobacteria</taxon>
        <taxon>Enterobacterales</taxon>
        <taxon>Enterobacteriaceae</taxon>
        <taxon>Escherichia</taxon>
    </lineage>
</organism>
<name>A0ABU1C2A3_9ESCH</name>
<dbReference type="RefSeq" id="WP_089569092.1">
    <property type="nucleotide sequence ID" value="NZ_JAHCRM010000032.1"/>
</dbReference>
<comment type="caution">
    <text evidence="3">The sequence shown here is derived from an EMBL/GenBank/DDBJ whole genome shotgun (WGS) entry which is preliminary data.</text>
</comment>
<reference evidence="3 4" key="1">
    <citation type="submission" date="2021-05" db="EMBL/GenBank/DDBJ databases">
        <title>Genome sequence of E. marmotae isolates.</title>
        <authorList>
            <person name="Binsker U."/>
            <person name="Hammerl J.A."/>
        </authorList>
    </citation>
    <scope>NUCLEOTIDE SEQUENCE [LARGE SCALE GENOMIC DNA]</scope>
    <source>
        <strain evidence="3 4">21-MO00586</strain>
    </source>
</reference>
<gene>
    <name evidence="3" type="ORF">KJE03_14990</name>
</gene>
<dbReference type="Pfam" id="PF00196">
    <property type="entry name" value="GerE"/>
    <property type="match status" value="1"/>
</dbReference>
<evidence type="ECO:0000313" key="4">
    <source>
        <dbReference type="Proteomes" id="UP001235723"/>
    </source>
</evidence>
<dbReference type="InterPro" id="IPR016032">
    <property type="entry name" value="Sig_transdc_resp-reg_C-effctor"/>
</dbReference>
<evidence type="ECO:0000259" key="2">
    <source>
        <dbReference type="Pfam" id="PF00196"/>
    </source>
</evidence>
<accession>A0ABU1C2A3</accession>
<proteinExistence type="predicted"/>
<dbReference type="InterPro" id="IPR000792">
    <property type="entry name" value="Tscrpt_reg_LuxR_C"/>
</dbReference>
<dbReference type="EMBL" id="JAHCRT010000011">
    <property type="protein sequence ID" value="MDQ9294763.1"/>
    <property type="molecule type" value="Genomic_DNA"/>
</dbReference>
<dbReference type="Gene3D" id="1.10.10.10">
    <property type="entry name" value="Winged helix-like DNA-binding domain superfamily/Winged helix DNA-binding domain"/>
    <property type="match status" value="1"/>
</dbReference>
<protein>
    <submittedName>
        <fullName evidence="3">LuxR family transcriptional regulator</fullName>
    </submittedName>
</protein>